<dbReference type="PANTHER" id="PTHR11786:SF0">
    <property type="entry name" value="ARYLAMINE N-ACETYLTRANSFERASE 4-RELATED"/>
    <property type="match status" value="1"/>
</dbReference>
<dbReference type="InterPro" id="IPR053710">
    <property type="entry name" value="Arylamine_NAT_domain_sf"/>
</dbReference>
<dbReference type="SUPFAM" id="SSF54001">
    <property type="entry name" value="Cysteine proteinases"/>
    <property type="match status" value="1"/>
</dbReference>
<name>W7HKG3_9PEZI</name>
<evidence type="ECO:0000313" key="3">
    <source>
        <dbReference type="Proteomes" id="UP000024837"/>
    </source>
</evidence>
<dbReference type="Proteomes" id="UP000024837">
    <property type="component" value="Unassembled WGS sequence"/>
</dbReference>
<organism evidence="2 3">
    <name type="scientific">Drechslerella stenobrocha 248</name>
    <dbReference type="NCBI Taxonomy" id="1043628"/>
    <lineage>
        <taxon>Eukaryota</taxon>
        <taxon>Fungi</taxon>
        <taxon>Dikarya</taxon>
        <taxon>Ascomycota</taxon>
        <taxon>Pezizomycotina</taxon>
        <taxon>Orbiliomycetes</taxon>
        <taxon>Orbiliales</taxon>
        <taxon>Orbiliaceae</taxon>
        <taxon>Drechslerella</taxon>
    </lineage>
</organism>
<dbReference type="InterPro" id="IPR038765">
    <property type="entry name" value="Papain-like_cys_pep_sf"/>
</dbReference>
<dbReference type="Gene3D" id="3.30.2140.20">
    <property type="match status" value="1"/>
</dbReference>
<proteinExistence type="inferred from homology"/>
<sequence length="319" mass="35683">MADILSQDQVAEYLAFLQLTHDEADAVRRPSLANLEILMVRHLACAPFNNIEIHYSPAHTVTIDIPSIYDKVVRRRRGGYCMELNTLFSHLLATLGYTAWLAPARVSRDRTGPAEAHTRSFHGITHCVVLVEFVDLDTGGPKTYLADIAFGGPGIVAPLELYEGASIAGIPGEAHRVVKVAVPETRRKAPYWLLQHYHRGYGQGEGSETPWMDLYMILEQEMTIRDCVVSSHWSSTREPIFMENLLAARLVRDGNAPRGKYTLFNNTIKKRLGQENVEDETLASEGERVQALGRYFGIELNANESSAIRGRETELLCMS</sequence>
<dbReference type="GO" id="GO:0016407">
    <property type="term" value="F:acetyltransferase activity"/>
    <property type="evidence" value="ECO:0007669"/>
    <property type="project" value="InterPro"/>
</dbReference>
<evidence type="ECO:0000313" key="2">
    <source>
        <dbReference type="EMBL" id="EWC44491.1"/>
    </source>
</evidence>
<gene>
    <name evidence="2" type="ORF">DRE_06759</name>
</gene>
<reference evidence="2 3" key="1">
    <citation type="submission" date="2013-05" db="EMBL/GenBank/DDBJ databases">
        <title>Drechslerella stenobrocha genome reveals carnivorous origination and mechanical trapping mechanism of predatory fungi.</title>
        <authorList>
            <person name="Liu X."/>
            <person name="Zhang W."/>
            <person name="Liu K."/>
        </authorList>
    </citation>
    <scope>NUCLEOTIDE SEQUENCE [LARGE SCALE GENOMIC DNA]</scope>
    <source>
        <strain evidence="2 3">248</strain>
    </source>
</reference>
<dbReference type="PANTHER" id="PTHR11786">
    <property type="entry name" value="N-HYDROXYARYLAMINE O-ACETYLTRANSFERASE"/>
    <property type="match status" value="1"/>
</dbReference>
<dbReference type="OrthoDB" id="10260017at2759"/>
<accession>W7HKG3</accession>
<dbReference type="InterPro" id="IPR001447">
    <property type="entry name" value="Arylamine_N-AcTrfase"/>
</dbReference>
<dbReference type="AlphaFoldDB" id="W7HKG3"/>
<protein>
    <submittedName>
        <fullName evidence="2">Uncharacterized protein</fullName>
    </submittedName>
</protein>
<dbReference type="EMBL" id="KI966441">
    <property type="protein sequence ID" value="EWC44491.1"/>
    <property type="molecule type" value="Genomic_DNA"/>
</dbReference>
<comment type="similarity">
    <text evidence="1">Belongs to the arylamine N-acetyltransferase family.</text>
</comment>
<evidence type="ECO:0000256" key="1">
    <source>
        <dbReference type="ARBA" id="ARBA00006547"/>
    </source>
</evidence>
<dbReference type="HOGENOM" id="CLU_049918_2_0_1"/>
<keyword evidence="3" id="KW-1185">Reference proteome</keyword>
<dbReference type="Pfam" id="PF00797">
    <property type="entry name" value="Acetyltransf_2"/>
    <property type="match status" value="1"/>
</dbReference>